<comment type="caution">
    <text evidence="10">The sequence shown here is derived from an EMBL/GenBank/DDBJ whole genome shotgun (WGS) entry which is preliminary data.</text>
</comment>
<dbReference type="InterPro" id="IPR029068">
    <property type="entry name" value="Glyas_Bleomycin-R_OHBP_Dase"/>
</dbReference>
<keyword evidence="7 8" id="KW-0408">Iron</keyword>
<evidence type="ECO:0000259" key="9">
    <source>
        <dbReference type="PROSITE" id="PS51819"/>
    </source>
</evidence>
<evidence type="ECO:0000256" key="7">
    <source>
        <dbReference type="ARBA" id="ARBA00023004"/>
    </source>
</evidence>
<feature type="domain" description="VOC" evidence="9">
    <location>
        <begin position="14"/>
        <end position="130"/>
    </location>
</feature>
<dbReference type="InterPro" id="IPR004360">
    <property type="entry name" value="Glyas_Fos-R_dOase_dom"/>
</dbReference>
<evidence type="ECO:0000256" key="2">
    <source>
        <dbReference type="ARBA" id="ARBA00008784"/>
    </source>
</evidence>
<proteinExistence type="inferred from homology"/>
<keyword evidence="6 8" id="KW-0560">Oxidoreductase</keyword>
<protein>
    <submittedName>
        <fullName evidence="10">2,3-dihydroxy-p-cumate-3,4-dioxygenase</fullName>
    </submittedName>
</protein>
<dbReference type="Proteomes" id="UP000237222">
    <property type="component" value="Unassembled WGS sequence"/>
</dbReference>
<name>A0A2S4HCL8_9GAMM</name>
<dbReference type="InterPro" id="IPR050383">
    <property type="entry name" value="GlyoxalaseI/FosfomycinResist"/>
</dbReference>
<accession>A0A2S4HCL8</accession>
<organism evidence="10 11">
    <name type="scientific">Zhongshania marina</name>
    <dbReference type="NCBI Taxonomy" id="2304603"/>
    <lineage>
        <taxon>Bacteria</taxon>
        <taxon>Pseudomonadati</taxon>
        <taxon>Pseudomonadota</taxon>
        <taxon>Gammaproteobacteria</taxon>
        <taxon>Cellvibrionales</taxon>
        <taxon>Spongiibacteraceae</taxon>
        <taxon>Zhongshania</taxon>
    </lineage>
</organism>
<keyword evidence="4 8" id="KW-0058">Aromatic hydrocarbons catabolism</keyword>
<dbReference type="InterPro" id="IPR037523">
    <property type="entry name" value="VOC_core"/>
</dbReference>
<dbReference type="OrthoDB" id="9803142at2"/>
<reference evidence="10" key="1">
    <citation type="submission" date="2018-01" db="EMBL/GenBank/DDBJ databases">
        <authorList>
            <person name="Yu X.-D."/>
        </authorList>
    </citation>
    <scope>NUCLEOTIDE SEQUENCE</scope>
    <source>
        <strain evidence="10">ZX-21</strain>
    </source>
</reference>
<evidence type="ECO:0000256" key="5">
    <source>
        <dbReference type="ARBA" id="ARBA00022964"/>
    </source>
</evidence>
<feature type="domain" description="VOC" evidence="9">
    <location>
        <begin position="147"/>
        <end position="262"/>
    </location>
</feature>
<evidence type="ECO:0000256" key="8">
    <source>
        <dbReference type="RuleBase" id="RU000683"/>
    </source>
</evidence>
<evidence type="ECO:0000256" key="1">
    <source>
        <dbReference type="ARBA" id="ARBA00001954"/>
    </source>
</evidence>
<evidence type="ECO:0000256" key="4">
    <source>
        <dbReference type="ARBA" id="ARBA00022797"/>
    </source>
</evidence>
<comment type="similarity">
    <text evidence="2 8">Belongs to the extradiol ring-cleavage dioxygenase family.</text>
</comment>
<dbReference type="GO" id="GO:0008198">
    <property type="term" value="F:ferrous iron binding"/>
    <property type="evidence" value="ECO:0007669"/>
    <property type="project" value="InterPro"/>
</dbReference>
<dbReference type="PROSITE" id="PS51819">
    <property type="entry name" value="VOC"/>
    <property type="match status" value="2"/>
</dbReference>
<dbReference type="SUPFAM" id="SSF54593">
    <property type="entry name" value="Glyoxalase/Bleomycin resistance protein/Dihydroxybiphenyl dioxygenase"/>
    <property type="match status" value="2"/>
</dbReference>
<keyword evidence="3" id="KW-0479">Metal-binding</keyword>
<dbReference type="Pfam" id="PF00903">
    <property type="entry name" value="Glyoxalase"/>
    <property type="match status" value="2"/>
</dbReference>
<evidence type="ECO:0000256" key="6">
    <source>
        <dbReference type="ARBA" id="ARBA00023002"/>
    </source>
</evidence>
<dbReference type="InterPro" id="IPR000486">
    <property type="entry name" value="Xdiol_ring_cleave_dOase_1/2"/>
</dbReference>
<gene>
    <name evidence="10" type="ORF">C0068_15225</name>
</gene>
<dbReference type="RefSeq" id="WP_103685336.1">
    <property type="nucleotide sequence ID" value="NZ_PQGG01000035.1"/>
</dbReference>
<dbReference type="EMBL" id="PQGG01000035">
    <property type="protein sequence ID" value="POP51710.1"/>
    <property type="molecule type" value="Genomic_DNA"/>
</dbReference>
<evidence type="ECO:0000256" key="3">
    <source>
        <dbReference type="ARBA" id="ARBA00022723"/>
    </source>
</evidence>
<sequence length="308" mass="34699">MKTPMQGLPFLYKRLAYVALNVTDINKSIAFYSGQLGLNVHVERQGEKVGLRCDQYAMSLVLYQEDVAGLRRVCFQVASSADLQLAKAHFQSRSYECWDIPAAEIEFLNIAGGFRVHEPITGVTFEYIDCMVEPPKVLDQSLAKIQRLGHVVIRTNKLDEAWAVMNNDFGLLSSDFVVDKAVWARCYPNPFHHSFAMVKSDSQGLHHVNFMVSEIDDVGRARNRLINAGVDIVFGPGRHMPSGSVFLYFLDPDGMTAEFSFGMEEFPEENPREARMLENSAQTMDLWGGMPKPEFCKRGEIAGPEFNE</sequence>
<dbReference type="PROSITE" id="PS00082">
    <property type="entry name" value="EXTRADIOL_DIOXYGENAS"/>
    <property type="match status" value="1"/>
</dbReference>
<evidence type="ECO:0000313" key="10">
    <source>
        <dbReference type="EMBL" id="POP51710.1"/>
    </source>
</evidence>
<dbReference type="GO" id="GO:0051213">
    <property type="term" value="F:dioxygenase activity"/>
    <property type="evidence" value="ECO:0007669"/>
    <property type="project" value="UniProtKB-KW"/>
</dbReference>
<dbReference type="PANTHER" id="PTHR21366">
    <property type="entry name" value="GLYOXALASE FAMILY PROTEIN"/>
    <property type="match status" value="1"/>
</dbReference>
<dbReference type="AlphaFoldDB" id="A0A2S4HCL8"/>
<comment type="cofactor">
    <cofactor evidence="1 8">
        <name>Fe(2+)</name>
        <dbReference type="ChEBI" id="CHEBI:29033"/>
    </cofactor>
</comment>
<keyword evidence="5 8" id="KW-0223">Dioxygenase</keyword>
<dbReference type="Gene3D" id="3.10.180.10">
    <property type="entry name" value="2,3-Dihydroxybiphenyl 1,2-Dioxygenase, domain 1"/>
    <property type="match status" value="2"/>
</dbReference>
<evidence type="ECO:0000313" key="11">
    <source>
        <dbReference type="Proteomes" id="UP000237222"/>
    </source>
</evidence>